<dbReference type="SUPFAM" id="SSF53335">
    <property type="entry name" value="S-adenosyl-L-methionine-dependent methyltransferases"/>
    <property type="match status" value="1"/>
</dbReference>
<keyword evidence="2" id="KW-0489">Methyltransferase</keyword>
<sequence length="213" mass="22902">MIPSADLDAYAQKMRRFMENGIDLEVDARFIDMLAARKSRILDIGCGIGSAVSALRHSGHQAYGIDPASAVLDVAADIFDAVWYRQLAVEELTGDRLSREGLPTRYEVVSMCGNVPAFLSAEALQDAFGRVNGLLIEGGLFVVGTTVEARGGPKSQDTAAGFAGLTLLHRFSDWHLGAFDKDSGWSVSVYAKPGALHPRTGPDGIFILEYPAK</sequence>
<dbReference type="AlphaFoldDB" id="A0A5N6MQ66"/>
<dbReference type="EMBL" id="VTFX01000003">
    <property type="protein sequence ID" value="KAD3720612.1"/>
    <property type="molecule type" value="Genomic_DNA"/>
</dbReference>
<feature type="domain" description="Methyltransferase type 12" evidence="1">
    <location>
        <begin position="42"/>
        <end position="141"/>
    </location>
</feature>
<dbReference type="Pfam" id="PF08242">
    <property type="entry name" value="Methyltransf_12"/>
    <property type="match status" value="1"/>
</dbReference>
<dbReference type="InterPro" id="IPR013217">
    <property type="entry name" value="Methyltransf_12"/>
</dbReference>
<reference evidence="2 3" key="1">
    <citation type="submission" date="2019-08" db="EMBL/GenBank/DDBJ databases">
        <title>Arthrobacter sp. nov., isolated from plateau pika and Tibetan wild ass.</title>
        <authorList>
            <person name="Ge Y."/>
        </authorList>
    </citation>
    <scope>NUCLEOTIDE SEQUENCE [LARGE SCALE GENOMIC DNA]</scope>
    <source>
        <strain evidence="2 3">785</strain>
    </source>
</reference>
<name>A0A5N6MQ66_9MICC</name>
<evidence type="ECO:0000313" key="3">
    <source>
        <dbReference type="Proteomes" id="UP000326852"/>
    </source>
</evidence>
<comment type="caution">
    <text evidence="2">The sequence shown here is derived from an EMBL/GenBank/DDBJ whole genome shotgun (WGS) entry which is preliminary data.</text>
</comment>
<proteinExistence type="predicted"/>
<evidence type="ECO:0000259" key="1">
    <source>
        <dbReference type="Pfam" id="PF08242"/>
    </source>
</evidence>
<organism evidence="2 3">
    <name type="scientific">Arthrobacter yangruifuii</name>
    <dbReference type="NCBI Taxonomy" id="2606616"/>
    <lineage>
        <taxon>Bacteria</taxon>
        <taxon>Bacillati</taxon>
        <taxon>Actinomycetota</taxon>
        <taxon>Actinomycetes</taxon>
        <taxon>Micrococcales</taxon>
        <taxon>Micrococcaceae</taxon>
        <taxon>Arthrobacter</taxon>
    </lineage>
</organism>
<accession>A0A5N6MQ66</accession>
<protein>
    <submittedName>
        <fullName evidence="2">Methyltransferase domain-containing protein</fullName>
    </submittedName>
</protein>
<keyword evidence="3" id="KW-1185">Reference proteome</keyword>
<dbReference type="Gene3D" id="3.40.50.150">
    <property type="entry name" value="Vaccinia Virus protein VP39"/>
    <property type="match status" value="1"/>
</dbReference>
<dbReference type="GO" id="GO:0032259">
    <property type="term" value="P:methylation"/>
    <property type="evidence" value="ECO:0007669"/>
    <property type="project" value="UniProtKB-KW"/>
</dbReference>
<keyword evidence="2" id="KW-0808">Transferase</keyword>
<dbReference type="InterPro" id="IPR029063">
    <property type="entry name" value="SAM-dependent_MTases_sf"/>
</dbReference>
<dbReference type="RefSeq" id="WP_152271972.1">
    <property type="nucleotide sequence ID" value="NZ_VTFX01000003.1"/>
</dbReference>
<dbReference type="GO" id="GO:0008168">
    <property type="term" value="F:methyltransferase activity"/>
    <property type="evidence" value="ECO:0007669"/>
    <property type="project" value="UniProtKB-KW"/>
</dbReference>
<dbReference type="CDD" id="cd02440">
    <property type="entry name" value="AdoMet_MTases"/>
    <property type="match status" value="1"/>
</dbReference>
<gene>
    <name evidence="2" type="ORF">GD627_07340</name>
</gene>
<evidence type="ECO:0000313" key="2">
    <source>
        <dbReference type="EMBL" id="KAD3720612.1"/>
    </source>
</evidence>
<dbReference type="Proteomes" id="UP000326852">
    <property type="component" value="Unassembled WGS sequence"/>
</dbReference>